<organism evidence="3 4">
    <name type="scientific">Halomonas korlensis</name>
    <dbReference type="NCBI Taxonomy" id="463301"/>
    <lineage>
        <taxon>Bacteria</taxon>
        <taxon>Pseudomonadati</taxon>
        <taxon>Pseudomonadota</taxon>
        <taxon>Gammaproteobacteria</taxon>
        <taxon>Oceanospirillales</taxon>
        <taxon>Halomonadaceae</taxon>
        <taxon>Halomonas</taxon>
    </lineage>
</organism>
<evidence type="ECO:0000313" key="4">
    <source>
        <dbReference type="Proteomes" id="UP000198693"/>
    </source>
</evidence>
<dbReference type="Gene3D" id="3.40.190.10">
    <property type="entry name" value="Periplasmic binding protein-like II"/>
    <property type="match status" value="2"/>
</dbReference>
<protein>
    <recommendedName>
        <fullName evidence="5">TRAP transporter solute receptor, TAXI family</fullName>
    </recommendedName>
</protein>
<proteinExistence type="predicted"/>
<gene>
    <name evidence="3" type="ORF">SAMN04487955_11119</name>
</gene>
<sequence>MSQISRKLRALLCALLLPLAAEANDPQSVSIATASPDGVYHIVGRAICRAVDFPCRAEPSDGSIANLDNVRHGATTLALAQSDSQHFAVSGTEAFRDAGPDSELRSVFSLHSEPFTLVVRRDAGIQSLDDMPRHSVNIGNPGSGQHGTMLRLMQTHGWRHSDFRLVNELPADQQSMELCHGNIDAMVYTVGHPNASVAQAIRLCNAALIDVSGEAVDRLVEETPYFTRAWIAGGLYGPDQPAVRTFGVRATLVTSAQADPEMIYQLVSGVFHDLLRFKAAHPALGMLTPQEMIHDGLSAPLHEGALRYYREQGWLPKSGTAKGPIEGETRLASLSHAAGG</sequence>
<dbReference type="SUPFAM" id="SSF53850">
    <property type="entry name" value="Periplasmic binding protein-like II"/>
    <property type="match status" value="1"/>
</dbReference>
<evidence type="ECO:0000256" key="2">
    <source>
        <dbReference type="SAM" id="SignalP"/>
    </source>
</evidence>
<feature type="chain" id="PRO_5011556382" description="TRAP transporter solute receptor, TAXI family" evidence="2">
    <location>
        <begin position="24"/>
        <end position="340"/>
    </location>
</feature>
<dbReference type="PANTHER" id="PTHR42941">
    <property type="entry name" value="SLL1037 PROTEIN"/>
    <property type="match status" value="1"/>
</dbReference>
<name>A0A1I7JKP0_9GAMM</name>
<dbReference type="RefSeq" id="WP_089796722.1">
    <property type="nucleotide sequence ID" value="NZ_FPBP01000011.1"/>
</dbReference>
<feature type="signal peptide" evidence="2">
    <location>
        <begin position="1"/>
        <end position="23"/>
    </location>
</feature>
<feature type="region of interest" description="Disordered" evidence="1">
    <location>
        <begin position="319"/>
        <end position="340"/>
    </location>
</feature>
<dbReference type="PANTHER" id="PTHR42941:SF1">
    <property type="entry name" value="SLL1037 PROTEIN"/>
    <property type="match status" value="1"/>
</dbReference>
<dbReference type="EMBL" id="FPBP01000011">
    <property type="protein sequence ID" value="SFU85698.1"/>
    <property type="molecule type" value="Genomic_DNA"/>
</dbReference>
<reference evidence="4" key="1">
    <citation type="submission" date="2016-10" db="EMBL/GenBank/DDBJ databases">
        <authorList>
            <person name="Varghese N."/>
            <person name="Submissions S."/>
        </authorList>
    </citation>
    <scope>NUCLEOTIDE SEQUENCE [LARGE SCALE GENOMIC DNA]</scope>
    <source>
        <strain evidence="4">CGMCC 1.6981</strain>
    </source>
</reference>
<dbReference type="NCBIfam" id="TIGR02122">
    <property type="entry name" value="TRAP_TAXI"/>
    <property type="match status" value="1"/>
</dbReference>
<evidence type="ECO:0008006" key="5">
    <source>
        <dbReference type="Google" id="ProtNLM"/>
    </source>
</evidence>
<dbReference type="AlphaFoldDB" id="A0A1I7JKP0"/>
<keyword evidence="2" id="KW-0732">Signal</keyword>
<keyword evidence="4" id="KW-1185">Reference proteome</keyword>
<dbReference type="Proteomes" id="UP000198693">
    <property type="component" value="Unassembled WGS sequence"/>
</dbReference>
<accession>A0A1I7JKP0</accession>
<evidence type="ECO:0000313" key="3">
    <source>
        <dbReference type="EMBL" id="SFU85698.1"/>
    </source>
</evidence>
<evidence type="ECO:0000256" key="1">
    <source>
        <dbReference type="SAM" id="MobiDB-lite"/>
    </source>
</evidence>
<dbReference type="OrthoDB" id="9776669at2"/>
<dbReference type="InterPro" id="IPR011852">
    <property type="entry name" value="TRAP_TAXI"/>
</dbReference>
<dbReference type="STRING" id="463301.SAMN04487955_11119"/>
<dbReference type="Pfam" id="PF16868">
    <property type="entry name" value="NMT1_3"/>
    <property type="match status" value="1"/>
</dbReference>